<keyword evidence="2" id="KW-1185">Reference proteome</keyword>
<dbReference type="EMBL" id="JACHVZ010000004">
    <property type="protein sequence ID" value="MBB2927230.1"/>
    <property type="molecule type" value="Genomic_DNA"/>
</dbReference>
<accession>A0ABR6FIH5</accession>
<evidence type="ECO:0000313" key="2">
    <source>
        <dbReference type="Proteomes" id="UP000533533"/>
    </source>
</evidence>
<reference evidence="1 2" key="1">
    <citation type="submission" date="2020-08" db="EMBL/GenBank/DDBJ databases">
        <title>Genomic Encyclopedia of Type Strains, Phase IV (KMG-V): Genome sequencing to study the core and pangenomes of soil and plant-associated prokaryotes.</title>
        <authorList>
            <person name="Whitman W."/>
        </authorList>
    </citation>
    <scope>NUCLEOTIDE SEQUENCE [LARGE SCALE GENOMIC DNA]</scope>
    <source>
        <strain evidence="1 2">SRMrh-85</strain>
    </source>
</reference>
<protein>
    <submittedName>
        <fullName evidence="1">Uncharacterized protein</fullName>
    </submittedName>
</protein>
<organism evidence="1 2">
    <name type="scientific">Paraburkholderia silvatlantica</name>
    <dbReference type="NCBI Taxonomy" id="321895"/>
    <lineage>
        <taxon>Bacteria</taxon>
        <taxon>Pseudomonadati</taxon>
        <taxon>Pseudomonadota</taxon>
        <taxon>Betaproteobacteria</taxon>
        <taxon>Burkholderiales</taxon>
        <taxon>Burkholderiaceae</taxon>
        <taxon>Paraburkholderia</taxon>
    </lineage>
</organism>
<dbReference type="Pfam" id="PF11843">
    <property type="entry name" value="DUF3363"/>
    <property type="match status" value="1"/>
</dbReference>
<dbReference type="RefSeq" id="WP_110383307.1">
    <property type="nucleotide sequence ID" value="NZ_QIMG01000002.1"/>
</dbReference>
<sequence>MPKTALLLITPSSRIASGRFAMIDDGLGSRLVPSTPWLDTQLGRHVFGVTRDGGDVDRGFGRNRAMGP</sequence>
<comment type="caution">
    <text evidence="1">The sequence shown here is derived from an EMBL/GenBank/DDBJ whole genome shotgun (WGS) entry which is preliminary data.</text>
</comment>
<dbReference type="Proteomes" id="UP000533533">
    <property type="component" value="Unassembled WGS sequence"/>
</dbReference>
<gene>
    <name evidence="1" type="ORF">FHX59_001643</name>
</gene>
<name>A0ABR6FIH5_9BURK</name>
<dbReference type="InterPro" id="IPR021795">
    <property type="entry name" value="DUF3363"/>
</dbReference>
<proteinExistence type="predicted"/>
<evidence type="ECO:0000313" key="1">
    <source>
        <dbReference type="EMBL" id="MBB2927230.1"/>
    </source>
</evidence>